<proteinExistence type="predicted"/>
<protein>
    <submittedName>
        <fullName evidence="2">Uncharacterized protein</fullName>
    </submittedName>
</protein>
<reference evidence="2" key="1">
    <citation type="submission" date="2021-03" db="EMBL/GenBank/DDBJ databases">
        <title>Streptomyces strains.</title>
        <authorList>
            <person name="Lund M.B."/>
            <person name="Toerring T."/>
        </authorList>
    </citation>
    <scope>NUCLEOTIDE SEQUENCE</scope>
    <source>
        <strain evidence="2">JCM 4242</strain>
    </source>
</reference>
<comment type="caution">
    <text evidence="2">The sequence shown here is derived from an EMBL/GenBank/DDBJ whole genome shotgun (WGS) entry which is preliminary data.</text>
</comment>
<dbReference type="AlphaFoldDB" id="A0A939FUP1"/>
<feature type="region of interest" description="Disordered" evidence="1">
    <location>
        <begin position="330"/>
        <end position="349"/>
    </location>
</feature>
<name>A0A939FUP1_9ACTN</name>
<evidence type="ECO:0000313" key="3">
    <source>
        <dbReference type="Proteomes" id="UP000664781"/>
    </source>
</evidence>
<organism evidence="2 3">
    <name type="scientific">Streptomyces triculaminicus</name>
    <dbReference type="NCBI Taxonomy" id="2816232"/>
    <lineage>
        <taxon>Bacteria</taxon>
        <taxon>Bacillati</taxon>
        <taxon>Actinomycetota</taxon>
        <taxon>Actinomycetes</taxon>
        <taxon>Kitasatosporales</taxon>
        <taxon>Streptomycetaceae</taxon>
        <taxon>Streptomyces</taxon>
    </lineage>
</organism>
<dbReference type="EMBL" id="JAFMOF010000006">
    <property type="protein sequence ID" value="MBO0657124.1"/>
    <property type="molecule type" value="Genomic_DNA"/>
</dbReference>
<evidence type="ECO:0000256" key="1">
    <source>
        <dbReference type="SAM" id="MobiDB-lite"/>
    </source>
</evidence>
<accession>A0A939FUP1</accession>
<keyword evidence="3" id="KW-1185">Reference proteome</keyword>
<dbReference type="Proteomes" id="UP000664781">
    <property type="component" value="Unassembled WGS sequence"/>
</dbReference>
<sequence>MEEKWRATETGESDDGYKQHDGVYVRWELPDALRRGTAREPGGRTEFPLVPNRWLVVRHVQGSPELTTGWVVESDCLDPKNGTSRFIHPVRPDVQDPAATPYRSTITTTKIGRAHGIGPGGAAWSEPAGTSEARKELFLTAVGPGIMTFHAYQPYHPNVFSLHDPLTGVQGQADLDYQIVGWYSDPAQEELRRRLGAAGATVDTVLAGLGWTVDDLPPGWTPGSTTYCGRAIGVRWTSGTLPESDRPGKNDVRDKIAVGSSADEAHAQLLAASGHDALAATDPTLLHAAGSGLLDTLDGPDGPDGPVRTGQALHKSWYRRLPGGTLWRLADTTDKGNASGDPKSVTWTGADPEHEEWLARLNGAQSAYDEKQRDVTALQQRLYALWWMHGLPLIPRQYAREQFRAEIDPANPDGLAARVAGELADLRRLQEAVTALVDGHTLPAHYELRKETLPPRLLQPARLRFDFVDEHDDTRLVDLTAHTTPVGAWIVPNYVDRSLLCYAPTGEPLGELRLELREDPTGSVSEVVGWGPLPDSATRTIDELRTMRPQLHAFARELAAEGRDAFTDLMATVDRALAGIDPGNPYGDEVLGALLGRPLALVRARLGFELDGLPVSDAGWQYALDWKTSTEWRTRPAGRPTPPQIAHLDYRWPIRLGNAGQQGDGLIGYFTENARSTPSRRRARPPAPTTSP</sequence>
<dbReference type="RefSeq" id="WP_207248745.1">
    <property type="nucleotide sequence ID" value="NZ_JAFMOF010000006.1"/>
</dbReference>
<feature type="region of interest" description="Disordered" evidence="1">
    <location>
        <begin position="671"/>
        <end position="692"/>
    </location>
</feature>
<gene>
    <name evidence="2" type="ORF">J1792_31690</name>
</gene>
<evidence type="ECO:0000313" key="2">
    <source>
        <dbReference type="EMBL" id="MBO0657124.1"/>
    </source>
</evidence>